<feature type="compositionally biased region" description="Basic and acidic residues" evidence="3">
    <location>
        <begin position="517"/>
        <end position="535"/>
    </location>
</feature>
<dbReference type="GO" id="GO:0004016">
    <property type="term" value="F:adenylate cyclase activity"/>
    <property type="evidence" value="ECO:0007669"/>
    <property type="project" value="TreeGrafter"/>
</dbReference>
<evidence type="ECO:0000313" key="5">
    <source>
        <dbReference type="EMBL" id="MBF8186647.1"/>
    </source>
</evidence>
<gene>
    <name evidence="5" type="ORF">ITP53_13015</name>
</gene>
<name>A0A931AC81_9ACTN</name>
<accession>A0A931AC81</accession>
<keyword evidence="2" id="KW-0067">ATP-binding</keyword>
<organism evidence="5 6">
    <name type="scientific">Nonomuraea cypriaca</name>
    <dbReference type="NCBI Taxonomy" id="1187855"/>
    <lineage>
        <taxon>Bacteria</taxon>
        <taxon>Bacillati</taxon>
        <taxon>Actinomycetota</taxon>
        <taxon>Actinomycetes</taxon>
        <taxon>Streptosporangiales</taxon>
        <taxon>Streptosporangiaceae</taxon>
        <taxon>Nonomuraea</taxon>
    </lineage>
</organism>
<dbReference type="Proteomes" id="UP000605361">
    <property type="component" value="Unassembled WGS sequence"/>
</dbReference>
<sequence length="569" mass="59106">MTARALRHRPERSRDEHFVGRCRELAVLHAQLGRACEGRSGLVVLDGPAGIGKTALAGEFLSAVENAIVLDVSGEEGEAELPYGVLGQLAAQAQPVPEALACLPGPGAPAPADPLVVGAALLELLGGLQRTAPVVIAIDGVGWGDLPSLRALTFTLRRLRTDRVLAVVIVRESDDPRLPEGLRRLLRGGAALRLPLSGLSARELQALSARLGPVRLTPQAAERLHEHTKGVPLHARALLQQVRAETLADVDAPLPAPRAYTIMLLDRLGECGAAARRLVTAAAVLGTSAPLHLVGRMAELAEPLPALEQAAAAGLLVEWRTGAGVSLGFPSPLVRAAVYHDLGPATRRRLHLLAADLADDVVHRLHHRLAAADQVDEELVREVAGVGRRQAAAGHWPSACGCLTRAAQLTAEGPARDRLIAEAVEALLAAGRPADAGALAAQVAPAADPAVGDYALGSVALVAGRLEEAVRRLDNAWSHGRHDPRLASGIAGRLAMASLLRGHGASAADWAARALSRDPGHEGALPREPGREGALSREAGASGVESPQGRGRGGGRPVVAAREGGELVR</sequence>
<comment type="caution">
    <text evidence="5">The sequence shown here is derived from an EMBL/GenBank/DDBJ whole genome shotgun (WGS) entry which is preliminary data.</text>
</comment>
<evidence type="ECO:0000313" key="6">
    <source>
        <dbReference type="Proteomes" id="UP000605361"/>
    </source>
</evidence>
<protein>
    <submittedName>
        <fullName evidence="5">AAA family ATPase</fullName>
    </submittedName>
</protein>
<dbReference type="InterPro" id="IPR027417">
    <property type="entry name" value="P-loop_NTPase"/>
</dbReference>
<keyword evidence="1" id="KW-0547">Nucleotide-binding</keyword>
<dbReference type="SUPFAM" id="SSF48452">
    <property type="entry name" value="TPR-like"/>
    <property type="match status" value="1"/>
</dbReference>
<evidence type="ECO:0000256" key="3">
    <source>
        <dbReference type="SAM" id="MobiDB-lite"/>
    </source>
</evidence>
<dbReference type="AlphaFoldDB" id="A0A931AC81"/>
<dbReference type="RefSeq" id="WP_195895615.1">
    <property type="nucleotide sequence ID" value="NZ_JADOGI010000030.1"/>
</dbReference>
<proteinExistence type="predicted"/>
<dbReference type="InterPro" id="IPR041664">
    <property type="entry name" value="AAA_16"/>
</dbReference>
<reference evidence="5" key="1">
    <citation type="submission" date="2020-11" db="EMBL/GenBank/DDBJ databases">
        <title>Whole-genome analyses of Nonomuraea sp. K274.</title>
        <authorList>
            <person name="Veyisoglu A."/>
        </authorList>
    </citation>
    <scope>NUCLEOTIDE SEQUENCE</scope>
    <source>
        <strain evidence="5">K274</strain>
    </source>
</reference>
<feature type="region of interest" description="Disordered" evidence="3">
    <location>
        <begin position="517"/>
        <end position="569"/>
    </location>
</feature>
<dbReference type="Gene3D" id="3.40.50.300">
    <property type="entry name" value="P-loop containing nucleotide triphosphate hydrolases"/>
    <property type="match status" value="1"/>
</dbReference>
<dbReference type="PANTHER" id="PTHR16305">
    <property type="entry name" value="TESTICULAR SOLUBLE ADENYLYL CYCLASE"/>
    <property type="match status" value="1"/>
</dbReference>
<dbReference type="GO" id="GO:0005737">
    <property type="term" value="C:cytoplasm"/>
    <property type="evidence" value="ECO:0007669"/>
    <property type="project" value="TreeGrafter"/>
</dbReference>
<evidence type="ECO:0000256" key="1">
    <source>
        <dbReference type="ARBA" id="ARBA00022741"/>
    </source>
</evidence>
<dbReference type="InterPro" id="IPR011990">
    <property type="entry name" value="TPR-like_helical_dom_sf"/>
</dbReference>
<evidence type="ECO:0000259" key="4">
    <source>
        <dbReference type="Pfam" id="PF13191"/>
    </source>
</evidence>
<keyword evidence="6" id="KW-1185">Reference proteome</keyword>
<dbReference type="PANTHER" id="PTHR16305:SF35">
    <property type="entry name" value="TRANSCRIPTIONAL ACTIVATOR DOMAIN"/>
    <property type="match status" value="1"/>
</dbReference>
<dbReference type="GO" id="GO:0005524">
    <property type="term" value="F:ATP binding"/>
    <property type="evidence" value="ECO:0007669"/>
    <property type="project" value="UniProtKB-KW"/>
</dbReference>
<dbReference type="EMBL" id="JADOGI010000030">
    <property type="protein sequence ID" value="MBF8186647.1"/>
    <property type="molecule type" value="Genomic_DNA"/>
</dbReference>
<dbReference type="Pfam" id="PF13191">
    <property type="entry name" value="AAA_16"/>
    <property type="match status" value="1"/>
</dbReference>
<feature type="domain" description="Orc1-like AAA ATPase" evidence="4">
    <location>
        <begin position="18"/>
        <end position="165"/>
    </location>
</feature>
<feature type="non-terminal residue" evidence="5">
    <location>
        <position position="569"/>
    </location>
</feature>
<evidence type="ECO:0000256" key="2">
    <source>
        <dbReference type="ARBA" id="ARBA00022840"/>
    </source>
</evidence>
<dbReference type="SUPFAM" id="SSF52540">
    <property type="entry name" value="P-loop containing nucleoside triphosphate hydrolases"/>
    <property type="match status" value="1"/>
</dbReference>